<dbReference type="HOGENOM" id="CLU_065222_1_0_1"/>
<dbReference type="Gene3D" id="3.40.50.1110">
    <property type="entry name" value="SGNH hydrolase"/>
    <property type="match status" value="1"/>
</dbReference>
<dbReference type="EMBL" id="DS469630">
    <property type="protein sequence ID" value="EDO38266.1"/>
    <property type="molecule type" value="Genomic_DNA"/>
</dbReference>
<dbReference type="InterPro" id="IPR036514">
    <property type="entry name" value="SGNH_hydro_sf"/>
</dbReference>
<evidence type="ECO:0000259" key="1">
    <source>
        <dbReference type="Pfam" id="PF13472"/>
    </source>
</evidence>
<dbReference type="OrthoDB" id="408760at2759"/>
<proteinExistence type="predicted"/>
<dbReference type="OMA" id="MGNHIAD"/>
<dbReference type="Pfam" id="PF13472">
    <property type="entry name" value="Lipase_GDSL_2"/>
    <property type="match status" value="1"/>
</dbReference>
<dbReference type="PANTHER" id="PTHR30383">
    <property type="entry name" value="THIOESTERASE 1/PROTEASE 1/LYSOPHOSPHOLIPASE L1"/>
    <property type="match status" value="1"/>
</dbReference>
<name>A7SDI5_NEMVE</name>
<protein>
    <recommendedName>
        <fullName evidence="1">SGNH hydrolase-type esterase domain-containing protein</fullName>
    </recommendedName>
</protein>
<feature type="domain" description="SGNH hydrolase-type esterase" evidence="1">
    <location>
        <begin position="12"/>
        <end position="200"/>
    </location>
</feature>
<dbReference type="InterPro" id="IPR051532">
    <property type="entry name" value="Ester_Hydrolysis_Enzymes"/>
</dbReference>
<accession>A7SDI5</accession>
<dbReference type="SUPFAM" id="SSF52266">
    <property type="entry name" value="SGNH hydrolase"/>
    <property type="match status" value="1"/>
</dbReference>
<dbReference type="GO" id="GO:0004622">
    <property type="term" value="F:phosphatidylcholine lysophospholipase activity"/>
    <property type="evidence" value="ECO:0000318"/>
    <property type="project" value="GO_Central"/>
</dbReference>
<dbReference type="AlphaFoldDB" id="A7SDI5"/>
<organism evidence="2 3">
    <name type="scientific">Nematostella vectensis</name>
    <name type="common">Starlet sea anemone</name>
    <dbReference type="NCBI Taxonomy" id="45351"/>
    <lineage>
        <taxon>Eukaryota</taxon>
        <taxon>Metazoa</taxon>
        <taxon>Cnidaria</taxon>
        <taxon>Anthozoa</taxon>
        <taxon>Hexacorallia</taxon>
        <taxon>Actiniaria</taxon>
        <taxon>Edwardsiidae</taxon>
        <taxon>Nematostella</taxon>
    </lineage>
</organism>
<sequence length="217" mass="24665">MTQTARKLRILAFGDSLTQGETYNSTTYLPYTTRLRELMEKNGFGCFDLDNAGITGEFVRDELINRLPGILEKQGPYDLVVILGGTNDLSTHKTGDEEALYKGIVQLHELSLKHGAKTLLLTMPESDFFYKDLAATGTSYVKEEGEKGRVTVNEMLREFARKCEGVYLCDIEKAIPQRSLNEEKLDLYWDDGLHFTPEGYNKMAEVIFDTIKQVNWD</sequence>
<reference evidence="2 3" key="1">
    <citation type="journal article" date="2007" name="Science">
        <title>Sea anemone genome reveals ancestral eumetazoan gene repertoire and genomic organization.</title>
        <authorList>
            <person name="Putnam N.H."/>
            <person name="Srivastava M."/>
            <person name="Hellsten U."/>
            <person name="Dirks B."/>
            <person name="Chapman J."/>
            <person name="Salamov A."/>
            <person name="Terry A."/>
            <person name="Shapiro H."/>
            <person name="Lindquist E."/>
            <person name="Kapitonov V.V."/>
            <person name="Jurka J."/>
            <person name="Genikhovich G."/>
            <person name="Grigoriev I.V."/>
            <person name="Lucas S.M."/>
            <person name="Steele R.E."/>
            <person name="Finnerty J.R."/>
            <person name="Technau U."/>
            <person name="Martindale M.Q."/>
            <person name="Rokhsar D.S."/>
        </authorList>
    </citation>
    <scope>NUCLEOTIDE SEQUENCE [LARGE SCALE GENOMIC DNA]</scope>
    <source>
        <strain evidence="3">CH2 X CH6</strain>
    </source>
</reference>
<dbReference type="InParanoid" id="A7SDI5"/>
<dbReference type="CDD" id="cd00229">
    <property type="entry name" value="SGNH_hydrolase"/>
    <property type="match status" value="1"/>
</dbReference>
<gene>
    <name evidence="2" type="ORF">NEMVEDRAFT_v1g114326</name>
</gene>
<dbReference type="InterPro" id="IPR013830">
    <property type="entry name" value="SGNH_hydro"/>
</dbReference>
<evidence type="ECO:0000313" key="3">
    <source>
        <dbReference type="Proteomes" id="UP000001593"/>
    </source>
</evidence>
<dbReference type="KEGG" id="nve:5509812"/>
<dbReference type="PhylomeDB" id="A7SDI5"/>
<dbReference type="eggNOG" id="ENOG502S78G">
    <property type="taxonomic scope" value="Eukaryota"/>
</dbReference>
<keyword evidence="3" id="KW-1185">Reference proteome</keyword>
<dbReference type="Proteomes" id="UP000001593">
    <property type="component" value="Unassembled WGS sequence"/>
</dbReference>
<dbReference type="PANTHER" id="PTHR30383:SF5">
    <property type="entry name" value="SGNH HYDROLASE-TYPE ESTERASE DOMAIN-CONTAINING PROTEIN"/>
    <property type="match status" value="1"/>
</dbReference>
<evidence type="ECO:0000313" key="2">
    <source>
        <dbReference type="EMBL" id="EDO38266.1"/>
    </source>
</evidence>